<feature type="domain" description="LysM" evidence="6">
    <location>
        <begin position="500"/>
        <end position="546"/>
    </location>
</feature>
<evidence type="ECO:0000313" key="8">
    <source>
        <dbReference type="Proteomes" id="UP001583186"/>
    </source>
</evidence>
<feature type="signal peptide" evidence="5">
    <location>
        <begin position="1"/>
        <end position="22"/>
    </location>
</feature>
<gene>
    <name evidence="7" type="ORF">Sste5346_007890</name>
</gene>
<dbReference type="EMBL" id="JAWCUI010000056">
    <property type="protein sequence ID" value="KAL1891065.1"/>
    <property type="molecule type" value="Genomic_DNA"/>
</dbReference>
<feature type="domain" description="LysM" evidence="6">
    <location>
        <begin position="290"/>
        <end position="336"/>
    </location>
</feature>
<evidence type="ECO:0000259" key="6">
    <source>
        <dbReference type="PROSITE" id="PS51782"/>
    </source>
</evidence>
<dbReference type="InterPro" id="IPR018392">
    <property type="entry name" value="LysM"/>
</dbReference>
<accession>A0ABR3YSR7</accession>
<comment type="similarity">
    <text evidence="3">Belongs to the secreted LysM effector family.</text>
</comment>
<proteinExistence type="inferred from homology"/>
<name>A0ABR3YSR7_9PEZI</name>
<evidence type="ECO:0000256" key="4">
    <source>
        <dbReference type="SAM" id="MobiDB-lite"/>
    </source>
</evidence>
<dbReference type="Pfam" id="PF01476">
    <property type="entry name" value="LysM"/>
    <property type="match status" value="5"/>
</dbReference>
<evidence type="ECO:0000256" key="2">
    <source>
        <dbReference type="ARBA" id="ARBA00023026"/>
    </source>
</evidence>
<feature type="chain" id="PRO_5046656197" description="LysM domain-containing protein" evidence="5">
    <location>
        <begin position="23"/>
        <end position="548"/>
    </location>
</feature>
<keyword evidence="5" id="KW-0732">Signal</keyword>
<keyword evidence="8" id="KW-1185">Reference proteome</keyword>
<protein>
    <recommendedName>
        <fullName evidence="6">LysM domain-containing protein</fullName>
    </recommendedName>
</protein>
<evidence type="ECO:0000256" key="3">
    <source>
        <dbReference type="ARBA" id="ARBA00044955"/>
    </source>
</evidence>
<dbReference type="PROSITE" id="PS51782">
    <property type="entry name" value="LYSM"/>
    <property type="match status" value="5"/>
</dbReference>
<feature type="region of interest" description="Disordered" evidence="4">
    <location>
        <begin position="234"/>
        <end position="278"/>
    </location>
</feature>
<feature type="domain" description="LysM" evidence="6">
    <location>
        <begin position="360"/>
        <end position="406"/>
    </location>
</feature>
<dbReference type="Gene3D" id="3.10.350.10">
    <property type="entry name" value="LysM domain"/>
    <property type="match status" value="6"/>
</dbReference>
<feature type="domain" description="LysM" evidence="6">
    <location>
        <begin position="430"/>
        <end position="476"/>
    </location>
</feature>
<feature type="compositionally biased region" description="Low complexity" evidence="4">
    <location>
        <begin position="139"/>
        <end position="164"/>
    </location>
</feature>
<reference evidence="7 8" key="1">
    <citation type="journal article" date="2024" name="IMA Fungus">
        <title>IMA Genome - F19 : A genome assembly and annotation guide to empower mycologists, including annotated draft genome sequences of Ceratocystis pirilliformis, Diaporthe australafricana, Fusarium ophioides, Paecilomyces lecythidis, and Sporothrix stenoceras.</title>
        <authorList>
            <person name="Aylward J."/>
            <person name="Wilson A.M."/>
            <person name="Visagie C.M."/>
            <person name="Spraker J."/>
            <person name="Barnes I."/>
            <person name="Buitendag C."/>
            <person name="Ceriani C."/>
            <person name="Del Mar Angel L."/>
            <person name="du Plessis D."/>
            <person name="Fuchs T."/>
            <person name="Gasser K."/>
            <person name="Kramer D."/>
            <person name="Li W."/>
            <person name="Munsamy K."/>
            <person name="Piso A."/>
            <person name="Price J.L."/>
            <person name="Sonnekus B."/>
            <person name="Thomas C."/>
            <person name="van der Nest A."/>
            <person name="van Dijk A."/>
            <person name="van Heerden A."/>
            <person name="van Vuuren N."/>
            <person name="Yilmaz N."/>
            <person name="Duong T.A."/>
            <person name="van der Merwe N.A."/>
            <person name="Wingfield M.J."/>
            <person name="Wingfield B.D."/>
        </authorList>
    </citation>
    <scope>NUCLEOTIDE SEQUENCE [LARGE SCALE GENOMIC DNA]</scope>
    <source>
        <strain evidence="7 8">CMW 5346</strain>
    </source>
</reference>
<dbReference type="PANTHER" id="PTHR34997">
    <property type="entry name" value="AM15"/>
    <property type="match status" value="1"/>
</dbReference>
<keyword evidence="1" id="KW-0147">Chitin-binding</keyword>
<dbReference type="SUPFAM" id="SSF54106">
    <property type="entry name" value="LysM domain"/>
    <property type="match status" value="5"/>
</dbReference>
<dbReference type="SMART" id="SM00257">
    <property type="entry name" value="LysM"/>
    <property type="match status" value="6"/>
</dbReference>
<comment type="caution">
    <text evidence="7">The sequence shown here is derived from an EMBL/GenBank/DDBJ whole genome shotgun (WGS) entry which is preliminary data.</text>
</comment>
<sequence length="548" mass="54608">MGRLASFVAAGLLVLAPALVSAAAVAAPAADITAAPFVGHEIIARTVNCEFQITADDNATCVEFASEWGLTLAQFEALNPTAACPTLTPDTLYCVLGSVTGASSSGSVGPNRSPTTVSYTLPTGTGGPSSVDISFSTYPTTTSTTSKTSTKTSTTSSSTITGSKPAPTQAGLTASCNNFHLVAKGDSCSTIEASYGVSSADFLSWNPAIQSNCLGLLTGYYVCVGVPGATTSTVKPTSTSTTTTSKATTTITTSKTSTTTSKASTSTSKTSTTSAVPSPLQPGTFDNCTSYHLVAAGDSCSAIETAAGISSAQFAAWNSGVDADCTNIDVGYYLCVGGGGGVVSTIPSPLQPGTFSNCTAYHLIAAGDSCSAIESAAGISSAEFAAWNSGVNAGCTNIDVGYYLCVGGGGGVVSTIPSPLQPGTEADCTKYHLVVAGDSCGAIESAAGISAAQFAAWNTGVDSSCSNIQVGYYLCIAGGTNAVSTTPSPLQPGTISTCTKYHLVASGDTCGSIESAAGITAAQWAAWNPDVNSACSNIELGYYVCIGA</sequence>
<evidence type="ECO:0000313" key="7">
    <source>
        <dbReference type="EMBL" id="KAL1891065.1"/>
    </source>
</evidence>
<feature type="domain" description="LysM" evidence="6">
    <location>
        <begin position="178"/>
        <end position="224"/>
    </location>
</feature>
<organism evidence="7 8">
    <name type="scientific">Sporothrix stenoceras</name>
    <dbReference type="NCBI Taxonomy" id="5173"/>
    <lineage>
        <taxon>Eukaryota</taxon>
        <taxon>Fungi</taxon>
        <taxon>Dikarya</taxon>
        <taxon>Ascomycota</taxon>
        <taxon>Pezizomycotina</taxon>
        <taxon>Sordariomycetes</taxon>
        <taxon>Sordariomycetidae</taxon>
        <taxon>Ophiostomatales</taxon>
        <taxon>Ophiostomataceae</taxon>
        <taxon>Sporothrix</taxon>
    </lineage>
</organism>
<dbReference type="InterPro" id="IPR036779">
    <property type="entry name" value="LysM_dom_sf"/>
</dbReference>
<dbReference type="InterPro" id="IPR052210">
    <property type="entry name" value="LysM1-like"/>
</dbReference>
<dbReference type="PANTHER" id="PTHR34997:SF1">
    <property type="entry name" value="PEPTIDOGLYCAN-BINDING LYSIN DOMAIN"/>
    <property type="match status" value="1"/>
</dbReference>
<keyword evidence="2" id="KW-0843">Virulence</keyword>
<evidence type="ECO:0000256" key="5">
    <source>
        <dbReference type="SAM" id="SignalP"/>
    </source>
</evidence>
<evidence type="ECO:0000256" key="1">
    <source>
        <dbReference type="ARBA" id="ARBA00022669"/>
    </source>
</evidence>
<dbReference type="CDD" id="cd00118">
    <property type="entry name" value="LysM"/>
    <property type="match status" value="5"/>
</dbReference>
<feature type="region of interest" description="Disordered" evidence="4">
    <location>
        <begin position="139"/>
        <end position="167"/>
    </location>
</feature>
<dbReference type="Proteomes" id="UP001583186">
    <property type="component" value="Unassembled WGS sequence"/>
</dbReference>